<evidence type="ECO:0000313" key="3">
    <source>
        <dbReference type="Proteomes" id="UP000000844"/>
    </source>
</evidence>
<evidence type="ECO:0000259" key="1">
    <source>
        <dbReference type="Pfam" id="PF01471"/>
    </source>
</evidence>
<dbReference type="eggNOG" id="COG3409">
    <property type="taxonomic scope" value="Bacteria"/>
</dbReference>
<dbReference type="SUPFAM" id="SSF47090">
    <property type="entry name" value="PGBD-like"/>
    <property type="match status" value="1"/>
</dbReference>
<reference evidence="2 3" key="1">
    <citation type="journal article" date="2009" name="Stand. Genomic Sci.">
        <title>Complete genome sequence of Stackebrandtia nassauensis type strain (LLR-40K-21).</title>
        <authorList>
            <person name="Munk C."/>
            <person name="Lapidus A."/>
            <person name="Copeland A."/>
            <person name="Jando M."/>
            <person name="Mayilraj S."/>
            <person name="Glavina Del Rio T."/>
            <person name="Nolan M."/>
            <person name="Chen F."/>
            <person name="Lucas S."/>
            <person name="Tice H."/>
            <person name="Cheng J.F."/>
            <person name="Han C."/>
            <person name="Detter J.C."/>
            <person name="Bruce D."/>
            <person name="Goodwin L."/>
            <person name="Chain P."/>
            <person name="Pitluck S."/>
            <person name="Goker M."/>
            <person name="Ovchinikova G."/>
            <person name="Pati A."/>
            <person name="Ivanova N."/>
            <person name="Mavromatis K."/>
            <person name="Chen A."/>
            <person name="Palaniappan K."/>
            <person name="Land M."/>
            <person name="Hauser L."/>
            <person name="Chang Y.J."/>
            <person name="Jeffries C.D."/>
            <person name="Bristow J."/>
            <person name="Eisen J.A."/>
            <person name="Markowitz V."/>
            <person name="Hugenholtz P."/>
            <person name="Kyrpides N.C."/>
            <person name="Klenk H.P."/>
        </authorList>
    </citation>
    <scope>NUCLEOTIDE SEQUENCE [LARGE SCALE GENOMIC DNA]</scope>
    <source>
        <strain evidence="3">DSM 44728 / CIP 108903 / NRRL B-16338 / NBRC 102104 / LLR-40K-21</strain>
    </source>
</reference>
<protein>
    <submittedName>
        <fullName evidence="2">Peptidoglycan-binding domain 1 protein</fullName>
    </submittedName>
</protein>
<dbReference type="Proteomes" id="UP000000844">
    <property type="component" value="Chromosome"/>
</dbReference>
<dbReference type="HOGENOM" id="CLU_1414406_0_0_11"/>
<dbReference type="OrthoDB" id="5244994at2"/>
<name>D3PXG1_STANL</name>
<dbReference type="KEGG" id="sna:Snas_1726"/>
<dbReference type="STRING" id="446470.Snas_1726"/>
<dbReference type="Gene3D" id="1.10.101.10">
    <property type="entry name" value="PGBD-like superfamily/PGBD"/>
    <property type="match status" value="1"/>
</dbReference>
<dbReference type="Pfam" id="PF01471">
    <property type="entry name" value="PG_binding_1"/>
    <property type="match status" value="1"/>
</dbReference>
<organism evidence="2 3">
    <name type="scientific">Stackebrandtia nassauensis (strain DSM 44728 / CIP 108903 / NRRL B-16338 / NBRC 102104 / LLR-40K-21)</name>
    <dbReference type="NCBI Taxonomy" id="446470"/>
    <lineage>
        <taxon>Bacteria</taxon>
        <taxon>Bacillati</taxon>
        <taxon>Actinomycetota</taxon>
        <taxon>Actinomycetes</taxon>
        <taxon>Glycomycetales</taxon>
        <taxon>Glycomycetaceae</taxon>
        <taxon>Stackebrandtia</taxon>
    </lineage>
</organism>
<gene>
    <name evidence="2" type="ordered locus">Snas_1726</name>
</gene>
<dbReference type="RefSeq" id="WP_013016995.1">
    <property type="nucleotide sequence ID" value="NC_013947.1"/>
</dbReference>
<sequence length="198" mass="21154">MRNRKWKVAVGIGAAALIAGGVVGVAGFANAENPARAAKFVDGFGKVTDDFSDHAKEVGALCDGCGNSRGTDLVLLWQSILAADGYLPGSEIDGYFGDRTAEATKEWQSDHDLDSDGRVGSKTWAAADDNMNVDSDGSVYYFGGDEELGGFLTFARDEDKGNYDLIRVGVYDDASWDDTSGSKYLYMSKASNTLVEED</sequence>
<dbReference type="InterPro" id="IPR036365">
    <property type="entry name" value="PGBD-like_sf"/>
</dbReference>
<proteinExistence type="predicted"/>
<dbReference type="InterPro" id="IPR036366">
    <property type="entry name" value="PGBDSf"/>
</dbReference>
<feature type="domain" description="Peptidoglycan binding-like" evidence="1">
    <location>
        <begin position="74"/>
        <end position="126"/>
    </location>
</feature>
<dbReference type="AlphaFoldDB" id="D3PXG1"/>
<dbReference type="EMBL" id="CP001778">
    <property type="protein sequence ID" value="ADD41424.1"/>
    <property type="molecule type" value="Genomic_DNA"/>
</dbReference>
<keyword evidence="3" id="KW-1185">Reference proteome</keyword>
<accession>D3PXG1</accession>
<dbReference type="InterPro" id="IPR002477">
    <property type="entry name" value="Peptidoglycan-bd-like"/>
</dbReference>
<evidence type="ECO:0000313" key="2">
    <source>
        <dbReference type="EMBL" id="ADD41424.1"/>
    </source>
</evidence>